<comment type="caution">
    <text evidence="1">The sequence shown here is derived from an EMBL/GenBank/DDBJ whole genome shotgun (WGS) entry which is preliminary data.</text>
</comment>
<dbReference type="Proteomes" id="UP000230405">
    <property type="component" value="Unassembled WGS sequence"/>
</dbReference>
<accession>A0A2M7VEG7</accession>
<reference evidence="2" key="1">
    <citation type="submission" date="2017-09" db="EMBL/GenBank/DDBJ databases">
        <title>Depth-based differentiation of microbial function through sediment-hosted aquifers and enrichment of novel symbionts in the deep terrestrial subsurface.</title>
        <authorList>
            <person name="Probst A.J."/>
            <person name="Ladd B."/>
            <person name="Jarett J.K."/>
            <person name="Geller-Mcgrath D.E."/>
            <person name="Sieber C.M.K."/>
            <person name="Emerson J.B."/>
            <person name="Anantharaman K."/>
            <person name="Thomas B.C."/>
            <person name="Malmstrom R."/>
            <person name="Stieglmeier M."/>
            <person name="Klingl A."/>
            <person name="Woyke T."/>
            <person name="Ryan C.M."/>
            <person name="Banfield J.F."/>
        </authorList>
    </citation>
    <scope>NUCLEOTIDE SEQUENCE [LARGE SCALE GENOMIC DNA]</scope>
</reference>
<organism evidence="1 2">
    <name type="scientific">Candidatus Komeilibacteria bacterium CG_4_10_14_0_2_um_filter_37_10</name>
    <dbReference type="NCBI Taxonomy" id="1974470"/>
    <lineage>
        <taxon>Bacteria</taxon>
        <taxon>Candidatus Komeiliibacteriota</taxon>
    </lineage>
</organism>
<protein>
    <submittedName>
        <fullName evidence="1">Uncharacterized protein</fullName>
    </submittedName>
</protein>
<dbReference type="AlphaFoldDB" id="A0A2M7VEG7"/>
<gene>
    <name evidence="1" type="ORF">COX77_03175</name>
</gene>
<sequence>MLNNTQSVTIKDLVLITMLDGSKKQGVVQATCANGGLLIYHPEHGTMYFGIYDNDLKSQGAIVEVIDDHEANFALNSYR</sequence>
<proteinExistence type="predicted"/>
<evidence type="ECO:0000313" key="1">
    <source>
        <dbReference type="EMBL" id="PIZ98887.1"/>
    </source>
</evidence>
<evidence type="ECO:0000313" key="2">
    <source>
        <dbReference type="Proteomes" id="UP000230405"/>
    </source>
</evidence>
<name>A0A2M7VEG7_9BACT</name>
<dbReference type="EMBL" id="PFPO01000058">
    <property type="protein sequence ID" value="PIZ98887.1"/>
    <property type="molecule type" value="Genomic_DNA"/>
</dbReference>